<proteinExistence type="predicted"/>
<evidence type="ECO:0000313" key="3">
    <source>
        <dbReference type="EMBL" id="GGM54587.1"/>
    </source>
</evidence>
<evidence type="ECO:0000259" key="2">
    <source>
        <dbReference type="Pfam" id="PF14534"/>
    </source>
</evidence>
<reference evidence="3" key="2">
    <citation type="submission" date="2020-09" db="EMBL/GenBank/DDBJ databases">
        <authorList>
            <person name="Sun Q."/>
            <person name="Zhou Y."/>
        </authorList>
    </citation>
    <scope>NUCLEOTIDE SEQUENCE</scope>
    <source>
        <strain evidence="3">CGMCC 4.5737</strain>
    </source>
</reference>
<dbReference type="SUPFAM" id="SSF54427">
    <property type="entry name" value="NTF2-like"/>
    <property type="match status" value="1"/>
</dbReference>
<dbReference type="EMBL" id="BMMK01000011">
    <property type="protein sequence ID" value="GGM54587.1"/>
    <property type="molecule type" value="Genomic_DNA"/>
</dbReference>
<feature type="domain" description="DUF4440" evidence="2">
    <location>
        <begin position="92"/>
        <end position="199"/>
    </location>
</feature>
<dbReference type="AlphaFoldDB" id="A0A8J3C8I7"/>
<name>A0A8J3C8I7_9PSEU</name>
<dbReference type="Gene3D" id="3.10.450.50">
    <property type="match status" value="1"/>
</dbReference>
<comment type="caution">
    <text evidence="3">The sequence shown here is derived from an EMBL/GenBank/DDBJ whole genome shotgun (WGS) entry which is preliminary data.</text>
</comment>
<feature type="compositionally biased region" description="Basic and acidic residues" evidence="1">
    <location>
        <begin position="222"/>
        <end position="232"/>
    </location>
</feature>
<evidence type="ECO:0000256" key="1">
    <source>
        <dbReference type="SAM" id="MobiDB-lite"/>
    </source>
</evidence>
<gene>
    <name evidence="3" type="ORF">GCM10012275_27170</name>
</gene>
<sequence>MPVERKQQHRDTEWTSLSSEALERAIGDFTVDSGVTPDSGVTAEQVAEVRQAIKKLVAKAATISDKYIKIKDFAKKSGRSFEELVDPEEFSADRAVLNRIVADEYRLVAPHGEIVGKEKCINRMLHGAIRPQSLGPDGFETTEDTLQVHGNTAVSVGTFRMKGKWLTEHEATGEITEEVREFSYRTMHSFTFRNGRWQITASQMTDLRRPPVRFATGPGTDRPADWRPEDQQ</sequence>
<dbReference type="Proteomes" id="UP000637578">
    <property type="component" value="Unassembled WGS sequence"/>
</dbReference>
<protein>
    <recommendedName>
        <fullName evidence="2">DUF4440 domain-containing protein</fullName>
    </recommendedName>
</protein>
<dbReference type="Pfam" id="PF14534">
    <property type="entry name" value="DUF4440"/>
    <property type="match status" value="1"/>
</dbReference>
<dbReference type="InterPro" id="IPR027843">
    <property type="entry name" value="DUF4440"/>
</dbReference>
<dbReference type="RefSeq" id="WP_189057586.1">
    <property type="nucleotide sequence ID" value="NZ_BMMK01000011.1"/>
</dbReference>
<accession>A0A8J3C8I7</accession>
<dbReference type="InterPro" id="IPR032710">
    <property type="entry name" value="NTF2-like_dom_sf"/>
</dbReference>
<keyword evidence="4" id="KW-1185">Reference proteome</keyword>
<organism evidence="3 4">
    <name type="scientific">Longimycelium tulufanense</name>
    <dbReference type="NCBI Taxonomy" id="907463"/>
    <lineage>
        <taxon>Bacteria</taxon>
        <taxon>Bacillati</taxon>
        <taxon>Actinomycetota</taxon>
        <taxon>Actinomycetes</taxon>
        <taxon>Pseudonocardiales</taxon>
        <taxon>Pseudonocardiaceae</taxon>
        <taxon>Longimycelium</taxon>
    </lineage>
</organism>
<evidence type="ECO:0000313" key="4">
    <source>
        <dbReference type="Proteomes" id="UP000637578"/>
    </source>
</evidence>
<feature type="region of interest" description="Disordered" evidence="1">
    <location>
        <begin position="202"/>
        <end position="232"/>
    </location>
</feature>
<reference evidence="3" key="1">
    <citation type="journal article" date="2014" name="Int. J. Syst. Evol. Microbiol.">
        <title>Complete genome sequence of Corynebacterium casei LMG S-19264T (=DSM 44701T), isolated from a smear-ripened cheese.</title>
        <authorList>
            <consortium name="US DOE Joint Genome Institute (JGI-PGF)"/>
            <person name="Walter F."/>
            <person name="Albersmeier A."/>
            <person name="Kalinowski J."/>
            <person name="Ruckert C."/>
        </authorList>
    </citation>
    <scope>NUCLEOTIDE SEQUENCE</scope>
    <source>
        <strain evidence="3">CGMCC 4.5737</strain>
    </source>
</reference>